<evidence type="ECO:0000313" key="3">
    <source>
        <dbReference type="Proteomes" id="UP000652430"/>
    </source>
</evidence>
<keyword evidence="3" id="KW-1185">Reference proteome</keyword>
<gene>
    <name evidence="2" type="primary">rfbF</name>
    <name evidence="2" type="ORF">GCM10008023_30760</name>
</gene>
<dbReference type="InterPro" id="IPR029044">
    <property type="entry name" value="Nucleotide-diphossugar_trans"/>
</dbReference>
<dbReference type="GO" id="GO:0016779">
    <property type="term" value="F:nucleotidyltransferase activity"/>
    <property type="evidence" value="ECO:0007669"/>
    <property type="project" value="UniProtKB-KW"/>
</dbReference>
<dbReference type="Proteomes" id="UP000652430">
    <property type="component" value="Unassembled WGS sequence"/>
</dbReference>
<evidence type="ECO:0000259" key="1">
    <source>
        <dbReference type="Pfam" id="PF00483"/>
    </source>
</evidence>
<keyword evidence="2" id="KW-0548">Nucleotidyltransferase</keyword>
<accession>A0ABQ3LNQ6</accession>
<dbReference type="CDD" id="cd02524">
    <property type="entry name" value="G1P_cytidylyltransferase"/>
    <property type="match status" value="1"/>
</dbReference>
<evidence type="ECO:0000313" key="2">
    <source>
        <dbReference type="EMBL" id="GHH21715.1"/>
    </source>
</evidence>
<sequence>MKAVILAGGLGTRISEETHLRPKPMVEIGGKPILWHIMKIYSAHGINDFVICCGYKGYIIKEYFLNYMSHVSDLTIDLARNETTYSNRRAEPWRITLVDTGEATMTGGRLRRVADHVRDEAAFCFTYGDGVADIDITASIAFHKAHGKAATITAVKPAGRYGALETTGDQVMGFAEKPRGDGGMINGGFFVLNPSVISEIADDATTWEAAPLETLAAKGELMAYAHDGFWQPMDTMREKQQLEEMWASGRAPWRTW</sequence>
<dbReference type="Pfam" id="PF00483">
    <property type="entry name" value="NTP_transferase"/>
    <property type="match status" value="1"/>
</dbReference>
<dbReference type="RefSeq" id="WP_189676972.1">
    <property type="nucleotide sequence ID" value="NZ_BNAQ01000005.1"/>
</dbReference>
<proteinExistence type="predicted"/>
<comment type="caution">
    <text evidence="2">The sequence shown here is derived from an EMBL/GenBank/DDBJ whole genome shotgun (WGS) entry which is preliminary data.</text>
</comment>
<dbReference type="Gene3D" id="3.90.550.10">
    <property type="entry name" value="Spore Coat Polysaccharide Biosynthesis Protein SpsA, Chain A"/>
    <property type="match status" value="1"/>
</dbReference>
<dbReference type="PANTHER" id="PTHR47183:SF1">
    <property type="entry name" value="GLUCOSE-1-PHOSPHATE CYTIDYLYLTRANSFERASE"/>
    <property type="match status" value="1"/>
</dbReference>
<protein>
    <submittedName>
        <fullName evidence="2">Glucose-1-phosphate cytidylyltransferase</fullName>
    </submittedName>
</protein>
<dbReference type="InterPro" id="IPR046981">
    <property type="entry name" value="G1P_cyt_trans"/>
</dbReference>
<name>A0ABQ3LNQ6_9SPHN</name>
<feature type="domain" description="Nucleotidyl transferase" evidence="1">
    <location>
        <begin position="2"/>
        <end position="205"/>
    </location>
</feature>
<organism evidence="2 3">
    <name type="scientific">Sphingomonas glacialis</name>
    <dbReference type="NCBI Taxonomy" id="658225"/>
    <lineage>
        <taxon>Bacteria</taxon>
        <taxon>Pseudomonadati</taxon>
        <taxon>Pseudomonadota</taxon>
        <taxon>Alphaproteobacteria</taxon>
        <taxon>Sphingomonadales</taxon>
        <taxon>Sphingomonadaceae</taxon>
        <taxon>Sphingomonas</taxon>
    </lineage>
</organism>
<dbReference type="SUPFAM" id="SSF53448">
    <property type="entry name" value="Nucleotide-diphospho-sugar transferases"/>
    <property type="match status" value="1"/>
</dbReference>
<dbReference type="InterPro" id="IPR005835">
    <property type="entry name" value="NTP_transferase_dom"/>
</dbReference>
<keyword evidence="2" id="KW-0808">Transferase</keyword>
<dbReference type="PANTHER" id="PTHR47183">
    <property type="entry name" value="GLUCOSE-1-PHOSPHATE CYTIDYLYLTRANSFERASE-RELATED"/>
    <property type="match status" value="1"/>
</dbReference>
<reference evidence="3" key="1">
    <citation type="journal article" date="2019" name="Int. J. Syst. Evol. Microbiol.">
        <title>The Global Catalogue of Microorganisms (GCM) 10K type strain sequencing project: providing services to taxonomists for standard genome sequencing and annotation.</title>
        <authorList>
            <consortium name="The Broad Institute Genomics Platform"/>
            <consortium name="The Broad Institute Genome Sequencing Center for Infectious Disease"/>
            <person name="Wu L."/>
            <person name="Ma J."/>
        </authorList>
    </citation>
    <scope>NUCLEOTIDE SEQUENCE [LARGE SCALE GENOMIC DNA]</scope>
    <source>
        <strain evidence="3">CGMCC 1.8957</strain>
    </source>
</reference>
<dbReference type="InterPro" id="IPR013446">
    <property type="entry name" value="G1P_cyt_trans-like"/>
</dbReference>
<dbReference type="NCBIfam" id="TIGR02623">
    <property type="entry name" value="G1P_cyt_trans"/>
    <property type="match status" value="1"/>
</dbReference>
<dbReference type="EMBL" id="BNAQ01000005">
    <property type="protein sequence ID" value="GHH21715.1"/>
    <property type="molecule type" value="Genomic_DNA"/>
</dbReference>